<dbReference type="Proteomes" id="UP000019202">
    <property type="component" value="Unassembled WGS sequence"/>
</dbReference>
<organism evidence="1 2">
    <name type="scientific">Xenorhabdus szentirmaii DSM 16338</name>
    <dbReference type="NCBI Taxonomy" id="1427518"/>
    <lineage>
        <taxon>Bacteria</taxon>
        <taxon>Pseudomonadati</taxon>
        <taxon>Pseudomonadota</taxon>
        <taxon>Gammaproteobacteria</taxon>
        <taxon>Enterobacterales</taxon>
        <taxon>Morganellaceae</taxon>
        <taxon>Xenorhabdus</taxon>
    </lineage>
</organism>
<dbReference type="STRING" id="1427518.XSR1_400006"/>
<accession>W1J275</accession>
<reference evidence="1" key="1">
    <citation type="submission" date="2013-11" db="EMBL/GenBank/DDBJ databases">
        <title>Draft genome sequence and annotation of the entomopathogenic bacteria, Xenorhabdus cabanillasi strain JM26 and Xenorhabdus szentirmai strain DSM 16338.</title>
        <authorList>
            <person name="Gualtieri M."/>
            <person name="Ogier J.C."/>
            <person name="Pages S."/>
            <person name="Givaudan A."/>
            <person name="Gaudriault S."/>
        </authorList>
    </citation>
    <scope>NUCLEOTIDE SEQUENCE [LARGE SCALE GENOMIC DNA]</scope>
    <source>
        <strain evidence="1">DSM 16338</strain>
    </source>
</reference>
<comment type="caution">
    <text evidence="1">The sequence shown here is derived from an EMBL/GenBank/DDBJ whole genome shotgun (WGS) entry which is preliminary data.</text>
</comment>
<name>W1J275_9GAMM</name>
<dbReference type="EMBL" id="CBXF010000100">
    <property type="protein sequence ID" value="CDL84168.1"/>
    <property type="molecule type" value="Genomic_DNA"/>
</dbReference>
<sequence>MNKKKAVKAFGQLKYQIISASHFNSQTVMLKCLIWRILTHDNG</sequence>
<evidence type="ECO:0000313" key="1">
    <source>
        <dbReference type="EMBL" id="CDL84168.1"/>
    </source>
</evidence>
<proteinExistence type="predicted"/>
<dbReference type="AlphaFoldDB" id="W1J275"/>
<evidence type="ECO:0000313" key="2">
    <source>
        <dbReference type="Proteomes" id="UP000019202"/>
    </source>
</evidence>
<protein>
    <submittedName>
        <fullName evidence="1">Uncharacterized protein</fullName>
    </submittedName>
</protein>
<gene>
    <name evidence="1" type="ORF">XSR1_400006</name>
</gene>
<keyword evidence="2" id="KW-1185">Reference proteome</keyword>